<dbReference type="InterPro" id="IPR022657">
    <property type="entry name" value="De-COase2_CS"/>
</dbReference>
<evidence type="ECO:0000256" key="2">
    <source>
        <dbReference type="ARBA" id="ARBA00008872"/>
    </source>
</evidence>
<keyword evidence="4" id="KW-0456">Lyase</keyword>
<dbReference type="PANTHER" id="PTHR11482">
    <property type="entry name" value="ARGININE/DIAMINOPIMELATE/ORNITHINE DECARBOXYLASE"/>
    <property type="match status" value="1"/>
</dbReference>
<dbReference type="InterPro" id="IPR022644">
    <property type="entry name" value="De-COase2_N"/>
</dbReference>
<dbReference type="Pfam" id="PF02784">
    <property type="entry name" value="Orn_Arg_deC_N"/>
    <property type="match status" value="1"/>
</dbReference>
<feature type="domain" description="Orn/DAP/Arg decarboxylase 2 N-terminal" evidence="5">
    <location>
        <begin position="10"/>
        <end position="159"/>
    </location>
</feature>
<gene>
    <name evidence="6" type="ORF">ANN_08804</name>
</gene>
<dbReference type="SUPFAM" id="SSF51419">
    <property type="entry name" value="PLP-binding barrel"/>
    <property type="match status" value="1"/>
</dbReference>
<evidence type="ECO:0000259" key="5">
    <source>
        <dbReference type="Pfam" id="PF02784"/>
    </source>
</evidence>
<reference evidence="6 7" key="1">
    <citation type="journal article" date="2022" name="Allergy">
        <title>Genome assembly and annotation of Periplaneta americana reveal a comprehensive cockroach allergen profile.</title>
        <authorList>
            <person name="Wang L."/>
            <person name="Xiong Q."/>
            <person name="Saelim N."/>
            <person name="Wang L."/>
            <person name="Nong W."/>
            <person name="Wan A.T."/>
            <person name="Shi M."/>
            <person name="Liu X."/>
            <person name="Cao Q."/>
            <person name="Hui J.H.L."/>
            <person name="Sookrung N."/>
            <person name="Leung T.F."/>
            <person name="Tungtrongchitr A."/>
            <person name="Tsui S.K.W."/>
        </authorList>
    </citation>
    <scope>NUCLEOTIDE SEQUENCE [LARGE SCALE GENOMIC DNA]</scope>
    <source>
        <strain evidence="6">PWHHKU_190912</strain>
    </source>
</reference>
<evidence type="ECO:0000313" key="7">
    <source>
        <dbReference type="Proteomes" id="UP001148838"/>
    </source>
</evidence>
<dbReference type="PROSITE" id="PS00879">
    <property type="entry name" value="ODR_DC_2_2"/>
    <property type="match status" value="1"/>
</dbReference>
<keyword evidence="3" id="KW-0663">Pyridoxal phosphate</keyword>
<dbReference type="InterPro" id="IPR002433">
    <property type="entry name" value="Orn_de-COase"/>
</dbReference>
<proteinExistence type="inferred from homology"/>
<accession>A0ABQ8T430</accession>
<dbReference type="Gene3D" id="3.20.20.10">
    <property type="entry name" value="Alanine racemase"/>
    <property type="match status" value="1"/>
</dbReference>
<evidence type="ECO:0000256" key="4">
    <source>
        <dbReference type="ARBA" id="ARBA00023239"/>
    </source>
</evidence>
<comment type="cofactor">
    <cofactor evidence="1">
        <name>pyridoxal 5'-phosphate</name>
        <dbReference type="ChEBI" id="CHEBI:597326"/>
    </cofactor>
</comment>
<evidence type="ECO:0000313" key="6">
    <source>
        <dbReference type="EMBL" id="KAJ4440657.1"/>
    </source>
</evidence>
<dbReference type="Proteomes" id="UP001148838">
    <property type="component" value="Unassembled WGS sequence"/>
</dbReference>
<organism evidence="6 7">
    <name type="scientific">Periplaneta americana</name>
    <name type="common">American cockroach</name>
    <name type="synonym">Blatta americana</name>
    <dbReference type="NCBI Taxonomy" id="6978"/>
    <lineage>
        <taxon>Eukaryota</taxon>
        <taxon>Metazoa</taxon>
        <taxon>Ecdysozoa</taxon>
        <taxon>Arthropoda</taxon>
        <taxon>Hexapoda</taxon>
        <taxon>Insecta</taxon>
        <taxon>Pterygota</taxon>
        <taxon>Neoptera</taxon>
        <taxon>Polyneoptera</taxon>
        <taxon>Dictyoptera</taxon>
        <taxon>Blattodea</taxon>
        <taxon>Blattoidea</taxon>
        <taxon>Blattidae</taxon>
        <taxon>Blattinae</taxon>
        <taxon>Periplaneta</taxon>
    </lineage>
</organism>
<dbReference type="InterPro" id="IPR029066">
    <property type="entry name" value="PLP-binding_barrel"/>
</dbReference>
<name>A0ABQ8T430_PERAM</name>
<comment type="similarity">
    <text evidence="2">Belongs to the Orn/Lys/Arg decarboxylase class-II family.</text>
</comment>
<sequence>MTTKTEMGMAEIEQVLSVGVSPSNVIFSNTTKAAGHLRHARIKGVELMTFDNEAELKKVHSIFPTAKLLLRLRCAPTDCRVVFSHKFGCSPQEAPLLLRAARALGLRVVGVSFHLGSDSRSPLAYESGIEAARHVFEEGRRQGWRMRVLDIGGGFPGDEGTSLHQVTIDKT</sequence>
<keyword evidence="7" id="KW-1185">Reference proteome</keyword>
<dbReference type="PANTHER" id="PTHR11482:SF6">
    <property type="entry name" value="ORNITHINE DECARBOXYLASE 1-RELATED"/>
    <property type="match status" value="1"/>
</dbReference>
<evidence type="ECO:0000256" key="1">
    <source>
        <dbReference type="ARBA" id="ARBA00001933"/>
    </source>
</evidence>
<protein>
    <recommendedName>
        <fullName evidence="5">Orn/DAP/Arg decarboxylase 2 N-terminal domain-containing protein</fullName>
    </recommendedName>
</protein>
<dbReference type="EMBL" id="JAJSOF020000017">
    <property type="protein sequence ID" value="KAJ4440657.1"/>
    <property type="molecule type" value="Genomic_DNA"/>
</dbReference>
<dbReference type="PRINTS" id="PR01182">
    <property type="entry name" value="ORNDCRBXLASE"/>
</dbReference>
<evidence type="ECO:0000256" key="3">
    <source>
        <dbReference type="ARBA" id="ARBA00022898"/>
    </source>
</evidence>
<comment type="caution">
    <text evidence="6">The sequence shown here is derived from an EMBL/GenBank/DDBJ whole genome shotgun (WGS) entry which is preliminary data.</text>
</comment>